<dbReference type="CDD" id="cd06261">
    <property type="entry name" value="TM_PBP2"/>
    <property type="match status" value="2"/>
</dbReference>
<gene>
    <name evidence="10" type="ORF">H8Z83_11710</name>
</gene>
<feature type="transmembrane region" description="Helical" evidence="8">
    <location>
        <begin position="174"/>
        <end position="202"/>
    </location>
</feature>
<feature type="transmembrane region" description="Helical" evidence="8">
    <location>
        <begin position="404"/>
        <end position="424"/>
    </location>
</feature>
<evidence type="ECO:0000259" key="9">
    <source>
        <dbReference type="PROSITE" id="PS50928"/>
    </source>
</evidence>
<keyword evidence="2 8" id="KW-0813">Transport</keyword>
<dbReference type="Gene3D" id="1.10.3720.10">
    <property type="entry name" value="MetI-like"/>
    <property type="match status" value="2"/>
</dbReference>
<dbReference type="Proteomes" id="UP000620327">
    <property type="component" value="Unassembled WGS sequence"/>
</dbReference>
<feature type="transmembrane region" description="Helical" evidence="8">
    <location>
        <begin position="280"/>
        <end position="298"/>
    </location>
</feature>
<evidence type="ECO:0000256" key="6">
    <source>
        <dbReference type="ARBA" id="ARBA00022989"/>
    </source>
</evidence>
<organism evidence="10 11">
    <name type="scientific">Dysosmobacter segnis</name>
    <dbReference type="NCBI Taxonomy" id="2763042"/>
    <lineage>
        <taxon>Bacteria</taxon>
        <taxon>Bacillati</taxon>
        <taxon>Bacillota</taxon>
        <taxon>Clostridia</taxon>
        <taxon>Eubacteriales</taxon>
        <taxon>Oscillospiraceae</taxon>
        <taxon>Dysosmobacter</taxon>
    </lineage>
</organism>
<keyword evidence="6 8" id="KW-1133">Transmembrane helix</keyword>
<evidence type="ECO:0000313" key="11">
    <source>
        <dbReference type="Proteomes" id="UP000620327"/>
    </source>
</evidence>
<feature type="transmembrane region" description="Helical" evidence="8">
    <location>
        <begin position="72"/>
        <end position="92"/>
    </location>
</feature>
<keyword evidence="4" id="KW-0997">Cell inner membrane</keyword>
<feature type="transmembrane region" description="Helical" evidence="8">
    <location>
        <begin position="130"/>
        <end position="154"/>
    </location>
</feature>
<keyword evidence="11" id="KW-1185">Reference proteome</keyword>
<dbReference type="RefSeq" id="WP_187015205.1">
    <property type="nucleotide sequence ID" value="NZ_JACOQI010000011.1"/>
</dbReference>
<dbReference type="InterPro" id="IPR035906">
    <property type="entry name" value="MetI-like_sf"/>
</dbReference>
<feature type="transmembrane region" description="Helical" evidence="8">
    <location>
        <begin position="332"/>
        <end position="353"/>
    </location>
</feature>
<feature type="transmembrane region" description="Helical" evidence="8">
    <location>
        <begin position="28"/>
        <end position="51"/>
    </location>
</feature>
<accession>A0A923S7T1</accession>
<protein>
    <submittedName>
        <fullName evidence="10">Iron ABC transporter permease</fullName>
    </submittedName>
</protein>
<dbReference type="EMBL" id="JACOQI010000011">
    <property type="protein sequence ID" value="MBC5770976.1"/>
    <property type="molecule type" value="Genomic_DNA"/>
</dbReference>
<dbReference type="SUPFAM" id="SSF161098">
    <property type="entry name" value="MetI-like"/>
    <property type="match status" value="2"/>
</dbReference>
<name>A0A923S7T1_9FIRM</name>
<proteinExistence type="inferred from homology"/>
<dbReference type="GO" id="GO:0005886">
    <property type="term" value="C:plasma membrane"/>
    <property type="evidence" value="ECO:0007669"/>
    <property type="project" value="UniProtKB-SubCell"/>
</dbReference>
<dbReference type="PANTHER" id="PTHR43357:SF4">
    <property type="entry name" value="INNER MEMBRANE ABC TRANSPORTER PERMEASE PROTEIN YDCV"/>
    <property type="match status" value="1"/>
</dbReference>
<dbReference type="GO" id="GO:0055085">
    <property type="term" value="P:transmembrane transport"/>
    <property type="evidence" value="ECO:0007669"/>
    <property type="project" value="InterPro"/>
</dbReference>
<sequence length="607" mass="66907">MSKNGLPRKPLTKRRLKNLILNVLKNPFNMVVLVSLIILFCLIIIPLLTMISSTFTLAQGELRRVQGHVGDFTLYYWKYILASTMSGAVLWGPLKNSFICGFFTVLVSVPLGSVLAWLMIRTDIPGKKILGLLVTVPYMIPSWTKALAWLAMFRNSTSGANGFLAGMGIPIPDWLAYGPIAIVLCMSMHYYAFSYIMVSGALRSINSELEEMGEIQGASKAQILRHITLPLILPSVLSATVMTISKSIGTYGVPANLGNRIGYYTLATKMRNFIDQGPQAVGYAMSIVLVLLAAVIIFSNQRIVGVRKSYATVSGKGGRATLMPLGKAKKPLMAFLMVFLFLAMVVPFFVLIMETFQITTGAGYGLDNLTLYNWIGKSGQIAKYTNYEGIFRNPKFFSAFWNTIRLTLIGSIITAICGQFLGYISSRGRGKWYGDLTEQMVFVPYLMSGIAFSTMYFSMFSRPHFGGLMPSLYGTFTLIVLTSVVKHFPFASKSGTANMLSISVELEEAADIAGASFWKRMSSIIVPLAKNGFISGFMLTFISIAKELDLVIIMMTPSTQTMSYLAFTYSQEGYNQMSDAVSVCVLVFILVCYTVANRFGADLNKSM</sequence>
<keyword evidence="5 8" id="KW-0812">Transmembrane</keyword>
<comment type="similarity">
    <text evidence="8">Belongs to the binding-protein-dependent transport system permease family.</text>
</comment>
<dbReference type="InterPro" id="IPR000515">
    <property type="entry name" value="MetI-like"/>
</dbReference>
<feature type="transmembrane region" description="Helical" evidence="8">
    <location>
        <begin position="436"/>
        <end position="459"/>
    </location>
</feature>
<evidence type="ECO:0000256" key="2">
    <source>
        <dbReference type="ARBA" id="ARBA00022448"/>
    </source>
</evidence>
<evidence type="ECO:0000256" key="4">
    <source>
        <dbReference type="ARBA" id="ARBA00022519"/>
    </source>
</evidence>
<feature type="transmembrane region" description="Helical" evidence="8">
    <location>
        <begin position="465"/>
        <end position="485"/>
    </location>
</feature>
<keyword evidence="3" id="KW-1003">Cell membrane</keyword>
<evidence type="ECO:0000313" key="10">
    <source>
        <dbReference type="EMBL" id="MBC5770976.1"/>
    </source>
</evidence>
<dbReference type="PROSITE" id="PS50928">
    <property type="entry name" value="ABC_TM1"/>
    <property type="match status" value="2"/>
</dbReference>
<evidence type="ECO:0000256" key="1">
    <source>
        <dbReference type="ARBA" id="ARBA00004429"/>
    </source>
</evidence>
<evidence type="ECO:0000256" key="5">
    <source>
        <dbReference type="ARBA" id="ARBA00022692"/>
    </source>
</evidence>
<reference evidence="10" key="1">
    <citation type="submission" date="2020-08" db="EMBL/GenBank/DDBJ databases">
        <title>Genome public.</title>
        <authorList>
            <person name="Liu C."/>
            <person name="Sun Q."/>
        </authorList>
    </citation>
    <scope>NUCLEOTIDE SEQUENCE</scope>
    <source>
        <strain evidence="10">BX15</strain>
    </source>
</reference>
<dbReference type="Pfam" id="PF00528">
    <property type="entry name" value="BPD_transp_1"/>
    <property type="match status" value="2"/>
</dbReference>
<comment type="subcellular location">
    <subcellularLocation>
        <location evidence="1">Cell inner membrane</location>
        <topology evidence="1">Multi-pass membrane protein</topology>
    </subcellularLocation>
    <subcellularLocation>
        <location evidence="8">Cell membrane</location>
        <topology evidence="8">Multi-pass membrane protein</topology>
    </subcellularLocation>
</comment>
<comment type="caution">
    <text evidence="10">The sequence shown here is derived from an EMBL/GenBank/DDBJ whole genome shotgun (WGS) entry which is preliminary data.</text>
</comment>
<feature type="domain" description="ABC transmembrane type-1" evidence="9">
    <location>
        <begin position="94"/>
        <end position="300"/>
    </location>
</feature>
<dbReference type="PANTHER" id="PTHR43357">
    <property type="entry name" value="INNER MEMBRANE ABC TRANSPORTER PERMEASE PROTEIN YDCV"/>
    <property type="match status" value="1"/>
</dbReference>
<evidence type="ECO:0000256" key="8">
    <source>
        <dbReference type="RuleBase" id="RU363032"/>
    </source>
</evidence>
<feature type="transmembrane region" description="Helical" evidence="8">
    <location>
        <begin position="524"/>
        <end position="544"/>
    </location>
</feature>
<feature type="transmembrane region" description="Helical" evidence="8">
    <location>
        <begin position="581"/>
        <end position="601"/>
    </location>
</feature>
<dbReference type="AlphaFoldDB" id="A0A923S7T1"/>
<evidence type="ECO:0000256" key="3">
    <source>
        <dbReference type="ARBA" id="ARBA00022475"/>
    </source>
</evidence>
<evidence type="ECO:0000256" key="7">
    <source>
        <dbReference type="ARBA" id="ARBA00023136"/>
    </source>
</evidence>
<feature type="transmembrane region" description="Helical" evidence="8">
    <location>
        <begin position="223"/>
        <end position="244"/>
    </location>
</feature>
<feature type="transmembrane region" description="Helical" evidence="8">
    <location>
        <begin position="98"/>
        <end position="118"/>
    </location>
</feature>
<feature type="domain" description="ABC transmembrane type-1" evidence="9">
    <location>
        <begin position="400"/>
        <end position="596"/>
    </location>
</feature>
<keyword evidence="7 8" id="KW-0472">Membrane</keyword>